<feature type="transmembrane region" description="Helical" evidence="9">
    <location>
        <begin position="6"/>
        <end position="32"/>
    </location>
</feature>
<dbReference type="Gene3D" id="3.30.565.10">
    <property type="entry name" value="Histidine kinase-like ATPase, C-terminal domain"/>
    <property type="match status" value="1"/>
</dbReference>
<keyword evidence="9" id="KW-0472">Membrane</keyword>
<sequence length="258" mass="29574">MENEDGLVIFFWIGTLIMISMTLGVLLIALIYQRKVLKIRQAESENLLRVSLESEKRERKRIAEDFHDGVSGDMITIRNHISQLETKIQDQESRAVLFGVKTSVENMLAEVKVISYNLMPPLLDTLGLVPTLEDYFERIKKWSLLTIHTDFYQRDIPVSASNSYELYRIVQELLGNMLKYGNVTVVHFSIKKIDSFLELEIKDNGSPFDFFENLKKSKGMGLKNILSRSKQIGGKIKQSSSETGNVIQIRFPASEHEN</sequence>
<keyword evidence="3" id="KW-0597">Phosphoprotein</keyword>
<keyword evidence="8" id="KW-0902">Two-component regulatory system</keyword>
<dbReference type="InterPro" id="IPR050482">
    <property type="entry name" value="Sensor_HK_TwoCompSys"/>
</dbReference>
<feature type="domain" description="Histidine kinase/HSP90-like ATPase" evidence="10">
    <location>
        <begin position="161"/>
        <end position="255"/>
    </location>
</feature>
<dbReference type="EMBL" id="NOXX01000216">
    <property type="protein sequence ID" value="OYQ41987.1"/>
    <property type="molecule type" value="Genomic_DNA"/>
</dbReference>
<reference evidence="12 13" key="1">
    <citation type="submission" date="2017-07" db="EMBL/GenBank/DDBJ databases">
        <title>Flavobacterium cyanobacteriorum sp. nov., isolated from cyanobacterial aggregates in a eutrophic lake.</title>
        <authorList>
            <person name="Cai H."/>
        </authorList>
    </citation>
    <scope>NUCLEOTIDE SEQUENCE [LARGE SCALE GENOMIC DNA]</scope>
    <source>
        <strain evidence="12 13">TH167</strain>
    </source>
</reference>
<keyword evidence="13" id="KW-1185">Reference proteome</keyword>
<accession>A0A255ZN00</accession>
<evidence type="ECO:0000259" key="10">
    <source>
        <dbReference type="SMART" id="SM00387"/>
    </source>
</evidence>
<dbReference type="InterPro" id="IPR036890">
    <property type="entry name" value="HATPase_C_sf"/>
</dbReference>
<keyword evidence="5" id="KW-0547">Nucleotide-binding</keyword>
<keyword evidence="9" id="KW-0812">Transmembrane</keyword>
<evidence type="ECO:0000256" key="4">
    <source>
        <dbReference type="ARBA" id="ARBA00022679"/>
    </source>
</evidence>
<dbReference type="RefSeq" id="WP_094486905.1">
    <property type="nucleotide sequence ID" value="NZ_NOXX01000210.1"/>
</dbReference>
<evidence type="ECO:0000256" key="2">
    <source>
        <dbReference type="ARBA" id="ARBA00012438"/>
    </source>
</evidence>
<name>A0A255ZN00_9FLAO</name>
<dbReference type="PANTHER" id="PTHR24421:SF10">
    <property type="entry name" value="NITRATE_NITRITE SENSOR PROTEIN NARQ"/>
    <property type="match status" value="1"/>
</dbReference>
<keyword evidence="6" id="KW-0418">Kinase</keyword>
<dbReference type="PANTHER" id="PTHR24421">
    <property type="entry name" value="NITRATE/NITRITE SENSOR PROTEIN NARX-RELATED"/>
    <property type="match status" value="1"/>
</dbReference>
<dbReference type="GO" id="GO:0046983">
    <property type="term" value="F:protein dimerization activity"/>
    <property type="evidence" value="ECO:0007669"/>
    <property type="project" value="InterPro"/>
</dbReference>
<dbReference type="EC" id="2.7.13.3" evidence="2"/>
<dbReference type="SUPFAM" id="SSF55874">
    <property type="entry name" value="ATPase domain of HSP90 chaperone/DNA topoisomerase II/histidine kinase"/>
    <property type="match status" value="1"/>
</dbReference>
<dbReference type="Pfam" id="PF02518">
    <property type="entry name" value="HATPase_c"/>
    <property type="match status" value="1"/>
</dbReference>
<gene>
    <name evidence="12" type="ORF">CHX27_11385</name>
    <name evidence="11" type="ORF">CHX27_12540</name>
</gene>
<evidence type="ECO:0000313" key="13">
    <source>
        <dbReference type="Proteomes" id="UP000216035"/>
    </source>
</evidence>
<dbReference type="InterPro" id="IPR003594">
    <property type="entry name" value="HATPase_dom"/>
</dbReference>
<dbReference type="InterPro" id="IPR011712">
    <property type="entry name" value="Sig_transdc_His_kin_sub3_dim/P"/>
</dbReference>
<dbReference type="AlphaFoldDB" id="A0A255ZN00"/>
<dbReference type="GO" id="GO:0000155">
    <property type="term" value="F:phosphorelay sensor kinase activity"/>
    <property type="evidence" value="ECO:0007669"/>
    <property type="project" value="InterPro"/>
</dbReference>
<evidence type="ECO:0000256" key="9">
    <source>
        <dbReference type="SAM" id="Phobius"/>
    </source>
</evidence>
<evidence type="ECO:0000256" key="5">
    <source>
        <dbReference type="ARBA" id="ARBA00022741"/>
    </source>
</evidence>
<dbReference type="Gene3D" id="1.20.5.1930">
    <property type="match status" value="1"/>
</dbReference>
<dbReference type="EMBL" id="NOXX01000210">
    <property type="protein sequence ID" value="OYQ42893.1"/>
    <property type="molecule type" value="Genomic_DNA"/>
</dbReference>
<evidence type="ECO:0000256" key="7">
    <source>
        <dbReference type="ARBA" id="ARBA00022840"/>
    </source>
</evidence>
<dbReference type="SMART" id="SM00387">
    <property type="entry name" value="HATPase_c"/>
    <property type="match status" value="1"/>
</dbReference>
<evidence type="ECO:0000313" key="12">
    <source>
        <dbReference type="EMBL" id="OYQ42893.1"/>
    </source>
</evidence>
<evidence type="ECO:0000256" key="1">
    <source>
        <dbReference type="ARBA" id="ARBA00000085"/>
    </source>
</evidence>
<dbReference type="OrthoDB" id="9778366at2"/>
<dbReference type="Pfam" id="PF07730">
    <property type="entry name" value="HisKA_3"/>
    <property type="match status" value="1"/>
</dbReference>
<evidence type="ECO:0000256" key="3">
    <source>
        <dbReference type="ARBA" id="ARBA00022553"/>
    </source>
</evidence>
<dbReference type="Proteomes" id="UP000216035">
    <property type="component" value="Unassembled WGS sequence"/>
</dbReference>
<keyword evidence="4" id="KW-0808">Transferase</keyword>
<dbReference type="GO" id="GO:0005524">
    <property type="term" value="F:ATP binding"/>
    <property type="evidence" value="ECO:0007669"/>
    <property type="project" value="UniProtKB-KW"/>
</dbReference>
<organism evidence="12 13">
    <name type="scientific">Flavobacterium aurantiibacter</name>
    <dbReference type="NCBI Taxonomy" id="2023067"/>
    <lineage>
        <taxon>Bacteria</taxon>
        <taxon>Pseudomonadati</taxon>
        <taxon>Bacteroidota</taxon>
        <taxon>Flavobacteriia</taxon>
        <taxon>Flavobacteriales</taxon>
        <taxon>Flavobacteriaceae</taxon>
        <taxon>Flavobacterium</taxon>
    </lineage>
</organism>
<keyword evidence="7" id="KW-0067">ATP-binding</keyword>
<evidence type="ECO:0000313" key="11">
    <source>
        <dbReference type="EMBL" id="OYQ41987.1"/>
    </source>
</evidence>
<protein>
    <recommendedName>
        <fullName evidence="2">histidine kinase</fullName>
        <ecNumber evidence="2">2.7.13.3</ecNumber>
    </recommendedName>
</protein>
<evidence type="ECO:0000256" key="6">
    <source>
        <dbReference type="ARBA" id="ARBA00022777"/>
    </source>
</evidence>
<proteinExistence type="predicted"/>
<dbReference type="GO" id="GO:0016020">
    <property type="term" value="C:membrane"/>
    <property type="evidence" value="ECO:0007669"/>
    <property type="project" value="InterPro"/>
</dbReference>
<keyword evidence="9" id="KW-1133">Transmembrane helix</keyword>
<evidence type="ECO:0000256" key="8">
    <source>
        <dbReference type="ARBA" id="ARBA00023012"/>
    </source>
</evidence>
<comment type="catalytic activity">
    <reaction evidence="1">
        <text>ATP + protein L-histidine = ADP + protein N-phospho-L-histidine.</text>
        <dbReference type="EC" id="2.7.13.3"/>
    </reaction>
</comment>
<comment type="caution">
    <text evidence="12">The sequence shown here is derived from an EMBL/GenBank/DDBJ whole genome shotgun (WGS) entry which is preliminary data.</text>
</comment>